<evidence type="ECO:0000256" key="4">
    <source>
        <dbReference type="PROSITE-ProRule" id="PRU00042"/>
    </source>
</evidence>
<dbReference type="RefSeq" id="XP_023931445.1">
    <property type="nucleotide sequence ID" value="XM_024075677.1"/>
</dbReference>
<dbReference type="AlphaFoldDB" id="A0A2R2MMK6"/>
<dbReference type="OrthoDB" id="10040362at2759"/>
<accession>A0A2R2MMK6</accession>
<dbReference type="Proteomes" id="UP000085678">
    <property type="component" value="Unplaced"/>
</dbReference>
<dbReference type="Pfam" id="PF00096">
    <property type="entry name" value="zf-C2H2"/>
    <property type="match status" value="2"/>
</dbReference>
<dbReference type="PANTHER" id="PTHR47773">
    <property type="entry name" value="SI:DKEY-9I5.2-RELATED"/>
    <property type="match status" value="1"/>
</dbReference>
<evidence type="ECO:0000256" key="5">
    <source>
        <dbReference type="SAM" id="MobiDB-lite"/>
    </source>
</evidence>
<feature type="domain" description="C2H2-type" evidence="6">
    <location>
        <begin position="37"/>
        <end position="59"/>
    </location>
</feature>
<feature type="compositionally biased region" description="Acidic residues" evidence="5">
    <location>
        <begin position="491"/>
        <end position="506"/>
    </location>
</feature>
<keyword evidence="1" id="KW-0479">Metal-binding</keyword>
<feature type="region of interest" description="Disordered" evidence="5">
    <location>
        <begin position="485"/>
        <end position="517"/>
    </location>
</feature>
<dbReference type="SUPFAM" id="SSF57667">
    <property type="entry name" value="beta-beta-alpha zinc fingers"/>
    <property type="match status" value="1"/>
</dbReference>
<reference evidence="8" key="1">
    <citation type="submission" date="2025-08" db="UniProtKB">
        <authorList>
            <consortium name="RefSeq"/>
        </authorList>
    </citation>
    <scope>IDENTIFICATION</scope>
    <source>
        <tissue evidence="8">Gonads</tissue>
    </source>
</reference>
<dbReference type="SMART" id="SM00355">
    <property type="entry name" value="ZnF_C2H2"/>
    <property type="match status" value="2"/>
</dbReference>
<gene>
    <name evidence="8" type="primary">LOC106160746</name>
</gene>
<evidence type="ECO:0000256" key="3">
    <source>
        <dbReference type="ARBA" id="ARBA00022833"/>
    </source>
</evidence>
<dbReference type="InterPro" id="IPR036236">
    <property type="entry name" value="Znf_C2H2_sf"/>
</dbReference>
<organism evidence="7 8">
    <name type="scientific">Lingula anatina</name>
    <name type="common">Brachiopod</name>
    <name type="synonym">Lingula unguis</name>
    <dbReference type="NCBI Taxonomy" id="7574"/>
    <lineage>
        <taxon>Eukaryota</taxon>
        <taxon>Metazoa</taxon>
        <taxon>Spiralia</taxon>
        <taxon>Lophotrochozoa</taxon>
        <taxon>Brachiopoda</taxon>
        <taxon>Linguliformea</taxon>
        <taxon>Lingulata</taxon>
        <taxon>Lingulida</taxon>
        <taxon>Linguloidea</taxon>
        <taxon>Lingulidae</taxon>
        <taxon>Lingula</taxon>
    </lineage>
</organism>
<dbReference type="PANTHER" id="PTHR47773:SF1">
    <property type="entry name" value="C2H2-TYPE DOMAIN-CONTAINING PROTEIN"/>
    <property type="match status" value="1"/>
</dbReference>
<proteinExistence type="predicted"/>
<evidence type="ECO:0000259" key="6">
    <source>
        <dbReference type="PROSITE" id="PS50157"/>
    </source>
</evidence>
<keyword evidence="2 4" id="KW-0863">Zinc-finger</keyword>
<evidence type="ECO:0000313" key="8">
    <source>
        <dbReference type="RefSeq" id="XP_023931445.1"/>
    </source>
</evidence>
<dbReference type="GeneID" id="106160746"/>
<protein>
    <submittedName>
        <fullName evidence="8">Uncharacterized protein LOC106160746</fullName>
    </submittedName>
</protein>
<keyword evidence="7" id="KW-1185">Reference proteome</keyword>
<feature type="domain" description="C2H2-type" evidence="6">
    <location>
        <begin position="7"/>
        <end position="34"/>
    </location>
</feature>
<sequence>MDDTKVFQCDVCQKSFAFKANLTRHMLTHDEARVKPHRCLHCPKTFSQKGHLERHTRQHLYPVIPMYKPGFDRQYCSAVNQWILCGLSLKLQRLQQDWLWSKLQVALENDVGWYVCVDDVRVLSERRKQRKNKAAKTGTGKAIPSSLCAFREIVAEIKREKKEADKELRLKREMEQDPGYVEDSILLTQDITSPSIVPSDEASGSVVLEGWQKSWSDQAEGIMAANIKWLRDSDECGLFYMGKEHSTAKGCPYVHTSSSPPDSASASSQPSIVSFLKTPGSYTPPLPPTPVPSARVLRRAHMLSEMEKMPVYRESILSVTGEILCIDGTRQDPPGIALYVATKTVTINGVALQKYRCHRGSNSLEGLHAHLFRAVPSQKCGIMPFQVYLISFAVQWNNRMESLRVAGGRGRLSSCSDPRQIQLLNQQSEVLFGRRHLFEPNFTAPLPCPVEYQDPEERELLGVEYAFCQSTDFTSREYYIQKVDEEQSKEDGEEEEEQETQSDQEDGGLKKTPWRIQWMKPIPSTLFSQHLNK</sequence>
<dbReference type="PROSITE" id="PS50157">
    <property type="entry name" value="ZINC_FINGER_C2H2_2"/>
    <property type="match status" value="2"/>
</dbReference>
<keyword evidence="3" id="KW-0862">Zinc</keyword>
<evidence type="ECO:0000256" key="1">
    <source>
        <dbReference type="ARBA" id="ARBA00022723"/>
    </source>
</evidence>
<evidence type="ECO:0000256" key="2">
    <source>
        <dbReference type="ARBA" id="ARBA00022771"/>
    </source>
</evidence>
<name>A0A2R2MMK6_LINAN</name>
<evidence type="ECO:0000313" key="7">
    <source>
        <dbReference type="Proteomes" id="UP000085678"/>
    </source>
</evidence>
<dbReference type="KEGG" id="lak:106160746"/>
<dbReference type="PROSITE" id="PS00028">
    <property type="entry name" value="ZINC_FINGER_C2H2_1"/>
    <property type="match status" value="2"/>
</dbReference>
<dbReference type="InterPro" id="IPR013087">
    <property type="entry name" value="Znf_C2H2_type"/>
</dbReference>
<dbReference type="FunFam" id="3.30.160.60:FF:000065">
    <property type="entry name" value="B-cell CLL/lymphoma 6, member B"/>
    <property type="match status" value="2"/>
</dbReference>
<dbReference type="Gene3D" id="3.30.160.60">
    <property type="entry name" value="Classic Zinc Finger"/>
    <property type="match status" value="2"/>
</dbReference>
<dbReference type="GO" id="GO:0008270">
    <property type="term" value="F:zinc ion binding"/>
    <property type="evidence" value="ECO:0007669"/>
    <property type="project" value="UniProtKB-KW"/>
</dbReference>
<dbReference type="InParanoid" id="A0A2R2MMK6"/>